<proteinExistence type="predicted"/>
<keyword evidence="2" id="KW-1185">Reference proteome</keyword>
<name>A0A917VWQ8_9NOCA</name>
<dbReference type="EMBL" id="BMMH01000008">
    <property type="protein sequence ID" value="GGL22366.1"/>
    <property type="molecule type" value="Genomic_DNA"/>
</dbReference>
<reference evidence="1" key="1">
    <citation type="journal article" date="2014" name="Int. J. Syst. Evol. Microbiol.">
        <title>Complete genome sequence of Corynebacterium casei LMG S-19264T (=DSM 44701T), isolated from a smear-ripened cheese.</title>
        <authorList>
            <consortium name="US DOE Joint Genome Institute (JGI-PGF)"/>
            <person name="Walter F."/>
            <person name="Albersmeier A."/>
            <person name="Kalinowski J."/>
            <person name="Ruckert C."/>
        </authorList>
    </citation>
    <scope>NUCLEOTIDE SEQUENCE</scope>
    <source>
        <strain evidence="1">CGMCC 4.3508</strain>
    </source>
</reference>
<protein>
    <submittedName>
        <fullName evidence="1">Uncharacterized protein</fullName>
    </submittedName>
</protein>
<reference evidence="1" key="2">
    <citation type="submission" date="2020-09" db="EMBL/GenBank/DDBJ databases">
        <authorList>
            <person name="Sun Q."/>
            <person name="Zhou Y."/>
        </authorList>
    </citation>
    <scope>NUCLEOTIDE SEQUENCE</scope>
    <source>
        <strain evidence="1">CGMCC 4.3508</strain>
    </source>
</reference>
<dbReference type="AlphaFoldDB" id="A0A917VWQ8"/>
<evidence type="ECO:0000313" key="2">
    <source>
        <dbReference type="Proteomes" id="UP000638263"/>
    </source>
</evidence>
<evidence type="ECO:0000313" key="1">
    <source>
        <dbReference type="EMBL" id="GGL22366.1"/>
    </source>
</evidence>
<accession>A0A917VWQ8</accession>
<comment type="caution">
    <text evidence="1">The sequence shown here is derived from an EMBL/GenBank/DDBJ whole genome shotgun (WGS) entry which is preliminary data.</text>
</comment>
<dbReference type="Proteomes" id="UP000638263">
    <property type="component" value="Unassembled WGS sequence"/>
</dbReference>
<organism evidence="1 2">
    <name type="scientific">Nocardia jinanensis</name>
    <dbReference type="NCBI Taxonomy" id="382504"/>
    <lineage>
        <taxon>Bacteria</taxon>
        <taxon>Bacillati</taxon>
        <taxon>Actinomycetota</taxon>
        <taxon>Actinomycetes</taxon>
        <taxon>Mycobacteriales</taxon>
        <taxon>Nocardiaceae</taxon>
        <taxon>Nocardia</taxon>
    </lineage>
</organism>
<sequence>MPIMRELIRPMVEGADADIVAAAIVRLAACHYVIRGEDRGSFLAQLRHVAGIPPAGLEIDS</sequence>
<gene>
    <name evidence="1" type="ORF">GCM10011588_41700</name>
</gene>